<comment type="caution">
    <text evidence="6">The sequence shown here is derived from an EMBL/GenBank/DDBJ whole genome shotgun (WGS) entry which is preliminary data.</text>
</comment>
<evidence type="ECO:0000256" key="2">
    <source>
        <dbReference type="ARBA" id="ARBA00022483"/>
    </source>
</evidence>
<evidence type="ECO:0000313" key="7">
    <source>
        <dbReference type="Proteomes" id="UP001521184"/>
    </source>
</evidence>
<dbReference type="Proteomes" id="UP001521184">
    <property type="component" value="Unassembled WGS sequence"/>
</dbReference>
<feature type="repeat" description="WD" evidence="3">
    <location>
        <begin position="237"/>
        <end position="278"/>
    </location>
</feature>
<feature type="region of interest" description="Disordered" evidence="4">
    <location>
        <begin position="927"/>
        <end position="962"/>
    </location>
</feature>
<dbReference type="InterPro" id="IPR015943">
    <property type="entry name" value="WD40/YVTN_repeat-like_dom_sf"/>
</dbReference>
<dbReference type="PROSITE" id="PS50082">
    <property type="entry name" value="WD_REPEATS_2"/>
    <property type="match status" value="1"/>
</dbReference>
<reference evidence="6 7" key="1">
    <citation type="journal article" date="2023" name="Plant Dis.">
        <title>First Report of Diplodia intermedia Causing Canker and Dieback Diseases on Apple Trees in Canada.</title>
        <authorList>
            <person name="Ellouze W."/>
            <person name="Ilyukhin E."/>
            <person name="Sulman M."/>
            <person name="Ali S."/>
        </authorList>
    </citation>
    <scope>NUCLEOTIDE SEQUENCE [LARGE SCALE GENOMIC DNA]</scope>
    <source>
        <strain evidence="6 7">M45-28</strain>
    </source>
</reference>
<evidence type="ECO:0000256" key="1">
    <source>
        <dbReference type="ARBA" id="ARBA00008070"/>
    </source>
</evidence>
<keyword evidence="7" id="KW-1185">Reference proteome</keyword>
<dbReference type="CDD" id="cd15873">
    <property type="entry name" value="R-SNARE_STXBP5_6"/>
    <property type="match status" value="1"/>
</dbReference>
<evidence type="ECO:0000259" key="5">
    <source>
        <dbReference type="Pfam" id="PF08596"/>
    </source>
</evidence>
<dbReference type="Pfam" id="PF08596">
    <property type="entry name" value="Lgl_C"/>
    <property type="match status" value="1"/>
</dbReference>
<feature type="compositionally biased region" description="Basic and acidic residues" evidence="4">
    <location>
        <begin position="927"/>
        <end position="944"/>
    </location>
</feature>
<evidence type="ECO:0000256" key="3">
    <source>
        <dbReference type="PROSITE-ProRule" id="PRU00221"/>
    </source>
</evidence>
<gene>
    <name evidence="6" type="primary">SRO7</name>
    <name evidence="6" type="ORF">SLS58_009842</name>
</gene>
<feature type="domain" description="Lethal giant larvae (Lgl)-like C-terminal" evidence="5">
    <location>
        <begin position="531"/>
        <end position="920"/>
    </location>
</feature>
<dbReference type="PANTHER" id="PTHR10241:SF25">
    <property type="entry name" value="TOMOSYN, ISOFORM C"/>
    <property type="match status" value="1"/>
</dbReference>
<organism evidence="6 7">
    <name type="scientific">Diplodia intermedia</name>
    <dbReference type="NCBI Taxonomy" id="856260"/>
    <lineage>
        <taxon>Eukaryota</taxon>
        <taxon>Fungi</taxon>
        <taxon>Dikarya</taxon>
        <taxon>Ascomycota</taxon>
        <taxon>Pezizomycotina</taxon>
        <taxon>Dothideomycetes</taxon>
        <taxon>Dothideomycetes incertae sedis</taxon>
        <taxon>Botryosphaeriales</taxon>
        <taxon>Botryosphaeriaceae</taxon>
        <taxon>Diplodia</taxon>
    </lineage>
</organism>
<protein>
    <submittedName>
        <fullName evidence="6">Lethal(2) giant larvae sro7</fullName>
    </submittedName>
</protein>
<evidence type="ECO:0000256" key="4">
    <source>
        <dbReference type="SAM" id="MobiDB-lite"/>
    </source>
</evidence>
<dbReference type="EMBL" id="JAKEKT020000103">
    <property type="protein sequence ID" value="KAL1636349.1"/>
    <property type="molecule type" value="Genomic_DNA"/>
</dbReference>
<comment type="similarity">
    <text evidence="1">Belongs to the WD repeat L(2)GL family.</text>
</comment>
<sequence>MAHLLRGKQAGIQNDLSAGLTPDHFQIDDVCCLFDLIRRYGINSQVAKLAFDPIQSLLAVGTKDTQFGRGQIYVFGEGRVSVVFQLPTKASVEELQFCADKLVCLDSKHDLSIFSLETKKLVRSYSPPGTVTALHTDPSIDYAMLGMQNGDVLVYDLDREYLAPFRIPYFWKEYDTRARISPVVTLSFHPRDIGKLLIGYNNGAVIYSFKQNAPTKFFHYHLPQGAPGGDSDPNSVSMARSPRLTQAVWHPTGTFILTGHEDSSLVIWDPKDGKDPKNSRIIMARTLQDTNVNLPGAGSATAGVTPETFAVKVPIFRIAWCANQDPDDTGILVAGGAPTTLPTKGLNFFELGRTPVYQTSSWQILAEHFENPKRQRILPTPPNADVVDFCLIPRSSPHFGGAQDPIAVLALLSSGEIITLSFPSGLPVTPTNQLHPSLTFIHPFINHFALAPIERTRWLGMTETRSHGPAIVQGGVAAKHPLKRFENRNVVQTAHADGTIRLWDAGHGDEIENEAALQADCARAVGRQEGIEVTKLSLAGATGELAVGLRSGELVVFRWGTNPKVGTEPTPPDPNTPKALTNIVSRRDPALKEGLLPFTLLDEQNGPVSALKLADIGFVAAGFEGGSLAVIDLRGPALIYQASLQDFIKADKRKSLRRSSATAAPKLEYPTSIEFSVMTLDGDEFSSALLHVGTNLGHLATFKMLPGADGRYKCEFMGAVMLDDKVIRIAPISADSGAPAFATQRAFAGLREGAKVNGVLVAITQSGARVFKPATNKGAHKSWDEFLCDNAAVTRYEDQGYALVGLFGDGCAKAYSLPALKEIGSVNISHIMDVRRFANATITATGDILGWVGPAEMALINVWGIGQYLVQKNDDALYNPNMVIPPRPTISNMQWISGSQHVTPEDIDLLIGGPDRPPSKREIAAARAEDRQRLEEERASRRNMAESSAAAAAGGVGAADGSNSQEGYWAYLSRQMNERTEKLNIMGDNMERLQDNSAGFASDVQKFVAKQKRGMVMGAVKSKFGF</sequence>
<dbReference type="InterPro" id="IPR011041">
    <property type="entry name" value="Quinoprot_gluc/sorb_DH_b-prop"/>
</dbReference>
<dbReference type="Pfam" id="PF00400">
    <property type="entry name" value="WD40"/>
    <property type="match status" value="1"/>
</dbReference>
<proteinExistence type="inferred from homology"/>
<dbReference type="SMART" id="SM00320">
    <property type="entry name" value="WD40"/>
    <property type="match status" value="5"/>
</dbReference>
<accession>A0ABR3T9W4</accession>
<dbReference type="Gene3D" id="2.130.10.10">
    <property type="entry name" value="YVTN repeat-like/Quinoprotein amine dehydrogenase"/>
    <property type="match status" value="1"/>
</dbReference>
<dbReference type="SUPFAM" id="SSF50978">
    <property type="entry name" value="WD40 repeat-like"/>
    <property type="match status" value="1"/>
</dbReference>
<keyword evidence="3" id="KW-0853">WD repeat</keyword>
<dbReference type="InterPro" id="IPR001680">
    <property type="entry name" value="WD40_rpt"/>
</dbReference>
<dbReference type="PANTHER" id="PTHR10241">
    <property type="entry name" value="LETHAL 2 GIANT LARVAE PROTEIN"/>
    <property type="match status" value="1"/>
</dbReference>
<dbReference type="InterPro" id="IPR036322">
    <property type="entry name" value="WD40_repeat_dom_sf"/>
</dbReference>
<evidence type="ECO:0000313" key="6">
    <source>
        <dbReference type="EMBL" id="KAL1636349.1"/>
    </source>
</evidence>
<keyword evidence="2" id="KW-0268">Exocytosis</keyword>
<dbReference type="InterPro" id="IPR013905">
    <property type="entry name" value="Lgl_C_dom"/>
</dbReference>
<name>A0ABR3T9W4_9PEZI</name>
<dbReference type="SUPFAM" id="SSF50952">
    <property type="entry name" value="Soluble quinoprotein glucose dehydrogenase"/>
    <property type="match status" value="1"/>
</dbReference>